<dbReference type="AlphaFoldDB" id="A0A2A8IMX5"/>
<sequence length="128" mass="14931">MEDWEYNELIEAVKEMYDNMLNENRGYKYATARTFYEFETVCNEGETENLLVHLAIGEIVVTHPKVFVGVVDIIKKELGSIDRNELENELLSEEVEDLLTRINNVNHKLNNVILDYDPNADNYDNTSR</sequence>
<dbReference type="EMBL" id="NUMG01000064">
    <property type="protein sequence ID" value="PGT96061.1"/>
    <property type="molecule type" value="Genomic_DNA"/>
</dbReference>
<comment type="caution">
    <text evidence="1">The sequence shown here is derived from an EMBL/GenBank/DDBJ whole genome shotgun (WGS) entry which is preliminary data.</text>
</comment>
<dbReference type="RefSeq" id="WP_088229509.1">
    <property type="nucleotide sequence ID" value="NZ_JARXKI010000003.1"/>
</dbReference>
<reference evidence="1 2" key="1">
    <citation type="submission" date="2017-09" db="EMBL/GenBank/DDBJ databases">
        <title>Large-scale bioinformatics analysis of Bacillus genomes uncovers conserved roles of natural products in bacterial physiology.</title>
        <authorList>
            <consortium name="Agbiome Team Llc"/>
            <person name="Bleich R.M."/>
            <person name="Grubbs K.J."/>
            <person name="Santa Maria K.C."/>
            <person name="Allen S.E."/>
            <person name="Farag S."/>
            <person name="Shank E.A."/>
            <person name="Bowers A."/>
        </authorList>
    </citation>
    <scope>NUCLEOTIDE SEQUENCE [LARGE SCALE GENOMIC DNA]</scope>
    <source>
        <strain evidence="1 2">AFS040105</strain>
    </source>
</reference>
<protein>
    <recommendedName>
        <fullName evidence="3">Immunity protein Imm3</fullName>
    </recommendedName>
</protein>
<evidence type="ECO:0008006" key="3">
    <source>
        <dbReference type="Google" id="ProtNLM"/>
    </source>
</evidence>
<proteinExistence type="predicted"/>
<accession>A0A2A8IMX5</accession>
<evidence type="ECO:0000313" key="2">
    <source>
        <dbReference type="Proteomes" id="UP000225766"/>
    </source>
</evidence>
<evidence type="ECO:0000313" key="1">
    <source>
        <dbReference type="EMBL" id="PGT96061.1"/>
    </source>
</evidence>
<dbReference type="Pfam" id="PF14425">
    <property type="entry name" value="Imm3"/>
    <property type="match status" value="1"/>
</dbReference>
<name>A0A2A8IMX5_BACCE</name>
<dbReference type="InterPro" id="IPR025678">
    <property type="entry name" value="Imm3"/>
</dbReference>
<dbReference type="OrthoDB" id="1739894at2"/>
<dbReference type="Proteomes" id="UP000225766">
    <property type="component" value="Unassembled WGS sequence"/>
</dbReference>
<organism evidence="1 2">
    <name type="scientific">Bacillus cereus</name>
    <dbReference type="NCBI Taxonomy" id="1396"/>
    <lineage>
        <taxon>Bacteria</taxon>
        <taxon>Bacillati</taxon>
        <taxon>Bacillota</taxon>
        <taxon>Bacilli</taxon>
        <taxon>Bacillales</taxon>
        <taxon>Bacillaceae</taxon>
        <taxon>Bacillus</taxon>
        <taxon>Bacillus cereus group</taxon>
    </lineage>
</organism>
<gene>
    <name evidence="1" type="ORF">COD19_28840</name>
</gene>